<reference evidence="4" key="1">
    <citation type="journal article" date="2023" name="Commun. Biol.">
        <title>Genome analysis of Parmales, the sister group of diatoms, reveals the evolutionary specialization of diatoms from phago-mixotrophs to photoautotrophs.</title>
        <authorList>
            <person name="Ban H."/>
            <person name="Sato S."/>
            <person name="Yoshikawa S."/>
            <person name="Yamada K."/>
            <person name="Nakamura Y."/>
            <person name="Ichinomiya M."/>
            <person name="Sato N."/>
            <person name="Blanc-Mathieu R."/>
            <person name="Endo H."/>
            <person name="Kuwata A."/>
            <person name="Ogata H."/>
        </authorList>
    </citation>
    <scope>NUCLEOTIDE SEQUENCE [LARGE SCALE GENOMIC DNA]</scope>
    <source>
        <strain evidence="4">NIES 3700</strain>
    </source>
</reference>
<sequence length="292" mass="32752">MGSTMYFLLLVLLVIFTTVFYVIISKKRILGANPHQFAIGFSGVIFRFDYFRTGMTYLSIPIKDNMYGYYYHDYLSFPISVPAKYEHFFHLAILYLGLETMRTGISSERISHGGHASGICAGYVGVGVKLILIQMQVVKRDLKYYLSLESFRGWAGDEDKNRSDEWFALILLLLVAYVAFKSGERVGSEGNNVRQGSPINTPDRSPPPAPIIDIDGDEAPSPERDTEARNRAREASLRRQKEAKANLRKKKFAGASSSTSPTSRRRARPRINPRSALGGGVSGLIDMRENIH</sequence>
<name>A0A9W7DPY3_9STRA</name>
<dbReference type="EMBL" id="BRXW01000400">
    <property type="protein sequence ID" value="GMH50943.1"/>
    <property type="molecule type" value="Genomic_DNA"/>
</dbReference>
<organism evidence="3 4">
    <name type="scientific">Triparma laevis f. longispina</name>
    <dbReference type="NCBI Taxonomy" id="1714387"/>
    <lineage>
        <taxon>Eukaryota</taxon>
        <taxon>Sar</taxon>
        <taxon>Stramenopiles</taxon>
        <taxon>Ochrophyta</taxon>
        <taxon>Bolidophyceae</taxon>
        <taxon>Parmales</taxon>
        <taxon>Triparmaceae</taxon>
        <taxon>Triparma</taxon>
    </lineage>
</organism>
<evidence type="ECO:0000256" key="2">
    <source>
        <dbReference type="SAM" id="Phobius"/>
    </source>
</evidence>
<feature type="compositionally biased region" description="Basic and acidic residues" evidence="1">
    <location>
        <begin position="221"/>
        <end position="245"/>
    </location>
</feature>
<evidence type="ECO:0000313" key="4">
    <source>
        <dbReference type="Proteomes" id="UP001165122"/>
    </source>
</evidence>
<feature type="transmembrane region" description="Helical" evidence="2">
    <location>
        <begin position="6"/>
        <end position="24"/>
    </location>
</feature>
<gene>
    <name evidence="3" type="ORF">TrLO_g12722</name>
</gene>
<feature type="compositionally biased region" description="Polar residues" evidence="1">
    <location>
        <begin position="189"/>
        <end position="200"/>
    </location>
</feature>
<keyword evidence="4" id="KW-1185">Reference proteome</keyword>
<keyword evidence="2" id="KW-1133">Transmembrane helix</keyword>
<feature type="region of interest" description="Disordered" evidence="1">
    <location>
        <begin position="187"/>
        <end position="292"/>
    </location>
</feature>
<proteinExistence type="predicted"/>
<dbReference type="Proteomes" id="UP001165122">
    <property type="component" value="Unassembled WGS sequence"/>
</dbReference>
<protein>
    <submittedName>
        <fullName evidence="3">Uncharacterized protein</fullName>
    </submittedName>
</protein>
<evidence type="ECO:0000313" key="3">
    <source>
        <dbReference type="EMBL" id="GMH50943.1"/>
    </source>
</evidence>
<dbReference type="AlphaFoldDB" id="A0A9W7DPY3"/>
<evidence type="ECO:0000256" key="1">
    <source>
        <dbReference type="SAM" id="MobiDB-lite"/>
    </source>
</evidence>
<accession>A0A9W7DPY3</accession>
<keyword evidence="2" id="KW-0812">Transmembrane</keyword>
<keyword evidence="2" id="KW-0472">Membrane</keyword>
<comment type="caution">
    <text evidence="3">The sequence shown here is derived from an EMBL/GenBank/DDBJ whole genome shotgun (WGS) entry which is preliminary data.</text>
</comment>